<keyword evidence="2" id="KW-1185">Reference proteome</keyword>
<dbReference type="InParanoid" id="A0A2P5EK99"/>
<accession>A0A2P5EK99</accession>
<sequence length="87" mass="9841">MDHSGLRVKIGLWVRCYSPKWVVRVGFESTRFRAECLGWLGESGSRFTAKSLGRCEELSAVIGLSESARCTRTKRIETRFGKSNSVR</sequence>
<protein>
    <submittedName>
        <fullName evidence="1">Uncharacterized protein</fullName>
    </submittedName>
</protein>
<dbReference type="EMBL" id="JXTC01000140">
    <property type="protein sequence ID" value="PON85925.1"/>
    <property type="molecule type" value="Genomic_DNA"/>
</dbReference>
<gene>
    <name evidence="1" type="ORF">TorRG33x02_182850</name>
</gene>
<organism evidence="1 2">
    <name type="scientific">Trema orientale</name>
    <name type="common">Charcoal tree</name>
    <name type="synonym">Celtis orientalis</name>
    <dbReference type="NCBI Taxonomy" id="63057"/>
    <lineage>
        <taxon>Eukaryota</taxon>
        <taxon>Viridiplantae</taxon>
        <taxon>Streptophyta</taxon>
        <taxon>Embryophyta</taxon>
        <taxon>Tracheophyta</taxon>
        <taxon>Spermatophyta</taxon>
        <taxon>Magnoliopsida</taxon>
        <taxon>eudicotyledons</taxon>
        <taxon>Gunneridae</taxon>
        <taxon>Pentapetalae</taxon>
        <taxon>rosids</taxon>
        <taxon>fabids</taxon>
        <taxon>Rosales</taxon>
        <taxon>Cannabaceae</taxon>
        <taxon>Trema</taxon>
    </lineage>
</organism>
<reference evidence="2" key="1">
    <citation type="submission" date="2016-06" db="EMBL/GenBank/DDBJ databases">
        <title>Parallel loss of symbiosis genes in relatives of nitrogen-fixing non-legume Parasponia.</title>
        <authorList>
            <person name="Van Velzen R."/>
            <person name="Holmer R."/>
            <person name="Bu F."/>
            <person name="Rutten L."/>
            <person name="Van Zeijl A."/>
            <person name="Liu W."/>
            <person name="Santuari L."/>
            <person name="Cao Q."/>
            <person name="Sharma T."/>
            <person name="Shen D."/>
            <person name="Roswanjaya Y."/>
            <person name="Wardhani T."/>
            <person name="Kalhor M.S."/>
            <person name="Jansen J."/>
            <person name="Van den Hoogen J."/>
            <person name="Gungor B."/>
            <person name="Hartog M."/>
            <person name="Hontelez J."/>
            <person name="Verver J."/>
            <person name="Yang W.-C."/>
            <person name="Schijlen E."/>
            <person name="Repin R."/>
            <person name="Schilthuizen M."/>
            <person name="Schranz E."/>
            <person name="Heidstra R."/>
            <person name="Miyata K."/>
            <person name="Fedorova E."/>
            <person name="Kohlen W."/>
            <person name="Bisseling T."/>
            <person name="Smit S."/>
            <person name="Geurts R."/>
        </authorList>
    </citation>
    <scope>NUCLEOTIDE SEQUENCE [LARGE SCALE GENOMIC DNA]</scope>
    <source>
        <strain evidence="2">cv. RG33-2</strain>
    </source>
</reference>
<evidence type="ECO:0000313" key="2">
    <source>
        <dbReference type="Proteomes" id="UP000237000"/>
    </source>
</evidence>
<dbReference type="Proteomes" id="UP000237000">
    <property type="component" value="Unassembled WGS sequence"/>
</dbReference>
<proteinExistence type="predicted"/>
<comment type="caution">
    <text evidence="1">The sequence shown here is derived from an EMBL/GenBank/DDBJ whole genome shotgun (WGS) entry which is preliminary data.</text>
</comment>
<name>A0A2P5EK99_TREOI</name>
<dbReference type="AlphaFoldDB" id="A0A2P5EK99"/>
<evidence type="ECO:0000313" key="1">
    <source>
        <dbReference type="EMBL" id="PON85925.1"/>
    </source>
</evidence>